<feature type="transmembrane region" description="Helical" evidence="1">
    <location>
        <begin position="67"/>
        <end position="91"/>
    </location>
</feature>
<dbReference type="InterPro" id="IPR010380">
    <property type="entry name" value="DUF975"/>
</dbReference>
<keyword evidence="1" id="KW-1133">Transmembrane helix</keyword>
<dbReference type="PANTHER" id="PTHR40076:SF1">
    <property type="entry name" value="MEMBRANE PROTEIN"/>
    <property type="match status" value="1"/>
</dbReference>
<dbReference type="RefSeq" id="WP_346041405.1">
    <property type="nucleotide sequence ID" value="NZ_BAAACP010000001.1"/>
</dbReference>
<dbReference type="Pfam" id="PF06161">
    <property type="entry name" value="DUF975"/>
    <property type="match status" value="1"/>
</dbReference>
<keyword evidence="3" id="KW-1185">Reference proteome</keyword>
<dbReference type="EMBL" id="BAAACP010000001">
    <property type="protein sequence ID" value="GAA0861492.1"/>
    <property type="molecule type" value="Genomic_DNA"/>
</dbReference>
<sequence length="253" mass="28824">MYIFFRYITKWLEEEFKINRVELKELSKSQLKGHWTIPVLLTLLYVVLSTVLSLFQDETSSLPTVIITFILVFGLGVWATVGLPNFYLMFIEKIGNASFSDVLVSMNKLVKSLIFTIIISVVVFISTFIVMFVVGGATVSFVFTDITWSLGAILGILIVCLFIIALTIFDLALALTPYIIIEHEHLNTFEAMSLSIKMMKGNKWKYFVIQLSFIGWAILSIFTLGIGYLWLIPYISLTQANFYRDLSFNSINN</sequence>
<comment type="caution">
    <text evidence="2">The sequence shown here is derived from an EMBL/GenBank/DDBJ whole genome shotgun (WGS) entry which is preliminary data.</text>
</comment>
<feature type="transmembrane region" description="Helical" evidence="1">
    <location>
        <begin position="206"/>
        <end position="231"/>
    </location>
</feature>
<evidence type="ECO:0000313" key="3">
    <source>
        <dbReference type="Proteomes" id="UP001400965"/>
    </source>
</evidence>
<gene>
    <name evidence="2" type="ORF">GCM10008917_03040</name>
</gene>
<dbReference type="Proteomes" id="UP001400965">
    <property type="component" value="Unassembled WGS sequence"/>
</dbReference>
<dbReference type="PANTHER" id="PTHR40076">
    <property type="entry name" value="MEMBRANE PROTEIN-RELATED"/>
    <property type="match status" value="1"/>
</dbReference>
<evidence type="ECO:0000256" key="1">
    <source>
        <dbReference type="SAM" id="Phobius"/>
    </source>
</evidence>
<keyword evidence="1" id="KW-0472">Membrane</keyword>
<proteinExistence type="predicted"/>
<evidence type="ECO:0000313" key="2">
    <source>
        <dbReference type="EMBL" id="GAA0861492.1"/>
    </source>
</evidence>
<name>A0ABN1LX72_9FIRM</name>
<accession>A0ABN1LX72</accession>
<keyword evidence="1" id="KW-0812">Transmembrane</keyword>
<feature type="transmembrane region" description="Helical" evidence="1">
    <location>
        <begin position="35"/>
        <end position="55"/>
    </location>
</feature>
<organism evidence="2 3">
    <name type="scientific">Paraclostridium tenue</name>
    <dbReference type="NCBI Taxonomy" id="1737"/>
    <lineage>
        <taxon>Bacteria</taxon>
        <taxon>Bacillati</taxon>
        <taxon>Bacillota</taxon>
        <taxon>Clostridia</taxon>
        <taxon>Peptostreptococcales</taxon>
        <taxon>Peptostreptococcaceae</taxon>
        <taxon>Paraclostridium</taxon>
    </lineage>
</organism>
<protein>
    <submittedName>
        <fullName evidence="2">DUF975 family protein</fullName>
    </submittedName>
</protein>
<feature type="transmembrane region" description="Helical" evidence="1">
    <location>
        <begin position="112"/>
        <end position="134"/>
    </location>
</feature>
<feature type="transmembrane region" description="Helical" evidence="1">
    <location>
        <begin position="146"/>
        <end position="169"/>
    </location>
</feature>
<reference evidence="2 3" key="1">
    <citation type="journal article" date="2019" name="Int. J. Syst. Evol. Microbiol.">
        <title>The Global Catalogue of Microorganisms (GCM) 10K type strain sequencing project: providing services to taxonomists for standard genome sequencing and annotation.</title>
        <authorList>
            <consortium name="The Broad Institute Genomics Platform"/>
            <consortium name="The Broad Institute Genome Sequencing Center for Infectious Disease"/>
            <person name="Wu L."/>
            <person name="Ma J."/>
        </authorList>
    </citation>
    <scope>NUCLEOTIDE SEQUENCE [LARGE SCALE GENOMIC DNA]</scope>
    <source>
        <strain evidence="2 3">JCM 6486</strain>
    </source>
</reference>